<name>A0A8C5HCC0_GOUWI</name>
<dbReference type="InterPro" id="IPR019794">
    <property type="entry name" value="Peroxidases_AS"/>
</dbReference>
<dbReference type="Pfam" id="PF00041">
    <property type="entry name" value="fn3"/>
    <property type="match status" value="1"/>
</dbReference>
<feature type="domain" description="Fibronectin type-III" evidence="3">
    <location>
        <begin position="368"/>
        <end position="452"/>
    </location>
</feature>
<dbReference type="CDD" id="cd00063">
    <property type="entry name" value="FN3"/>
    <property type="match status" value="2"/>
</dbReference>
<keyword evidence="5" id="KW-1185">Reference proteome</keyword>
<organism evidence="4 5">
    <name type="scientific">Gouania willdenowi</name>
    <name type="common">Blunt-snouted clingfish</name>
    <name type="synonym">Lepadogaster willdenowi</name>
    <dbReference type="NCBI Taxonomy" id="441366"/>
    <lineage>
        <taxon>Eukaryota</taxon>
        <taxon>Metazoa</taxon>
        <taxon>Chordata</taxon>
        <taxon>Craniata</taxon>
        <taxon>Vertebrata</taxon>
        <taxon>Euteleostomi</taxon>
        <taxon>Actinopterygii</taxon>
        <taxon>Neopterygii</taxon>
        <taxon>Teleostei</taxon>
        <taxon>Neoteleostei</taxon>
        <taxon>Acanthomorphata</taxon>
        <taxon>Ovalentaria</taxon>
        <taxon>Blenniimorphae</taxon>
        <taxon>Blenniiformes</taxon>
        <taxon>Gobiesocoidei</taxon>
        <taxon>Gobiesocidae</taxon>
        <taxon>Gobiesocinae</taxon>
        <taxon>Gouania</taxon>
    </lineage>
</organism>
<dbReference type="Gene3D" id="2.60.40.10">
    <property type="entry name" value="Immunoglobulins"/>
    <property type="match status" value="6"/>
</dbReference>
<dbReference type="AlphaFoldDB" id="A0A8C5HCC0"/>
<keyword evidence="2" id="KW-0732">Signal</keyword>
<dbReference type="PANTHER" id="PTHR47135">
    <property type="entry name" value="FIBRONECTIN TYPE III DOMAIN-CONTAINING PROTEIN 7"/>
    <property type="match status" value="1"/>
</dbReference>
<dbReference type="InterPro" id="IPR003961">
    <property type="entry name" value="FN3_dom"/>
</dbReference>
<evidence type="ECO:0000313" key="5">
    <source>
        <dbReference type="Proteomes" id="UP000694680"/>
    </source>
</evidence>
<evidence type="ECO:0000313" key="4">
    <source>
        <dbReference type="Ensembl" id="ENSGWIP00000043181.1"/>
    </source>
</evidence>
<feature type="domain" description="Fibronectin type-III" evidence="3">
    <location>
        <begin position="19"/>
        <end position="110"/>
    </location>
</feature>
<feature type="transmembrane region" description="Helical" evidence="1">
    <location>
        <begin position="808"/>
        <end position="830"/>
    </location>
</feature>
<dbReference type="PANTHER" id="PTHR47135:SF1">
    <property type="entry name" value="FIBRONECTIN TYPE III DOMAIN-CONTAINING PROTEIN 7"/>
    <property type="match status" value="1"/>
</dbReference>
<accession>A0A8C5HCC0</accession>
<feature type="chain" id="PRO_5034050893" evidence="2">
    <location>
        <begin position="19"/>
        <end position="832"/>
    </location>
</feature>
<feature type="domain" description="Fibronectin type-III" evidence="3">
    <location>
        <begin position="111"/>
        <end position="197"/>
    </location>
</feature>
<sequence>MMRLCLILLSFTAVCVTAQNNDVEFSVFTVTSKTMTVQWSGRADAASYRVTATPTNSPGQPVFAQFSGSTMMGSVRSLSPNTLYTLQLEALDHALNVLSTAETQQTTAPDVPSIETAYSKTSDSITVEFTQVSGASSYILRAESTTGDFFTEISVSNSPGTVTQLQPYTDYQLSVMSVNSGGRSQPSYPTEARTIIMAPMMNTSSPTNTTIQVAWNPVDHAVFYTLCIIREGSSTRLKINTTNAQMTFDELEAGTTYCIKGTAWDPEGHTGDDLTVCQITRPQTPDVTLVRVTQGRSLSISVYWVPVQGATYYLASTSNGLNCSTDSNYCYIIPVECGQNHTVTLEAFNNAGPSSPSPPADYKTYPCPPDNIWLEEPTAGSCLVRWDPVDHVDYYITFIKNDDGSEETCNGTTTSCPFYCTCGYTYFTSVFPHNQAGSSLYSPIRNYTTIPCCPQNVTINLISTETLEVTWSPVKGAELYETNAVVQGEQRVVQCNDTAPVCALSDLQCNSAYSVKVIPCCEHRGCNHTCEPHLHQTAPCSPEILNMTQLSGSAYRVDYSAPNDHNTSYTVTATGRYDRHVCQSNGSSCDLTQLACGVTYEVTAVAIASVGWSLPAFTKVLETGPCCPASVNVTQVTQAMSNVTWQMAKGARSYVTALSSPRGSARCHTTDTHCVMGCITCGTNYSLSLEAFSSTGHMSQCSYHGFSSSPCCPTGIRFYPLVNSTLRVRWHSSGPRLHRHSVDLLGAGANYSCEAAVGATYCDVHHMACGDVYTVMVEPEGGHFCQPRTFSGTTGHTQDATHVCLFCGFLRVIWCIFVVRLCFLFGFLYIRL</sequence>
<dbReference type="Ensembl" id="ENSGWIT00000046831.1">
    <property type="protein sequence ID" value="ENSGWIP00000043181.1"/>
    <property type="gene ID" value="ENSGWIG00000021598.1"/>
</dbReference>
<evidence type="ECO:0000259" key="3">
    <source>
        <dbReference type="PROSITE" id="PS50853"/>
    </source>
</evidence>
<keyword evidence="1" id="KW-0812">Transmembrane</keyword>
<feature type="signal peptide" evidence="2">
    <location>
        <begin position="1"/>
        <end position="18"/>
    </location>
</feature>
<dbReference type="GO" id="GO:0004601">
    <property type="term" value="F:peroxidase activity"/>
    <property type="evidence" value="ECO:0007669"/>
    <property type="project" value="InterPro"/>
</dbReference>
<dbReference type="InterPro" id="IPR013783">
    <property type="entry name" value="Ig-like_fold"/>
</dbReference>
<dbReference type="SUPFAM" id="SSF49265">
    <property type="entry name" value="Fibronectin type III"/>
    <property type="match status" value="5"/>
</dbReference>
<dbReference type="InterPro" id="IPR036116">
    <property type="entry name" value="FN3_sf"/>
</dbReference>
<gene>
    <name evidence="4" type="primary">fndc7a</name>
</gene>
<feature type="domain" description="Fibronectin type-III" evidence="3">
    <location>
        <begin position="541"/>
        <end position="626"/>
    </location>
</feature>
<proteinExistence type="predicted"/>
<dbReference type="SMART" id="SM00060">
    <property type="entry name" value="FN3"/>
    <property type="match status" value="7"/>
</dbReference>
<dbReference type="Proteomes" id="UP000694680">
    <property type="component" value="Unassembled WGS sequence"/>
</dbReference>
<evidence type="ECO:0000256" key="2">
    <source>
        <dbReference type="SAM" id="SignalP"/>
    </source>
</evidence>
<feature type="domain" description="Fibronectin type-III" evidence="3">
    <location>
        <begin position="453"/>
        <end position="540"/>
    </location>
</feature>
<dbReference type="PROSITE" id="PS50853">
    <property type="entry name" value="FN3"/>
    <property type="match status" value="5"/>
</dbReference>
<reference evidence="4" key="2">
    <citation type="submission" date="2025-09" db="UniProtKB">
        <authorList>
            <consortium name="Ensembl"/>
        </authorList>
    </citation>
    <scope>IDENTIFICATION</scope>
</reference>
<reference evidence="4" key="1">
    <citation type="submission" date="2025-08" db="UniProtKB">
        <authorList>
            <consortium name="Ensembl"/>
        </authorList>
    </citation>
    <scope>IDENTIFICATION</scope>
</reference>
<evidence type="ECO:0000256" key="1">
    <source>
        <dbReference type="SAM" id="Phobius"/>
    </source>
</evidence>
<dbReference type="PROSITE" id="PS00436">
    <property type="entry name" value="PEROXIDASE_2"/>
    <property type="match status" value="1"/>
</dbReference>
<keyword evidence="1" id="KW-0472">Membrane</keyword>
<protein>
    <submittedName>
        <fullName evidence="4">Fibronectin type III domain-containing protein 7-like</fullName>
    </submittedName>
</protein>
<keyword evidence="1" id="KW-1133">Transmembrane helix</keyword>